<dbReference type="EMBL" id="QGKY02000164">
    <property type="protein sequence ID" value="KAF2594358.1"/>
    <property type="molecule type" value="Genomic_DNA"/>
</dbReference>
<sequence length="111" mass="12629">MEEFNLMEPTPRRLYKSYYNPKARDRPLEGLETKARRLELAGGKRREAKPASDGEHCPPGPEPSPQHGRQQEALFQHPDPNYGKSKHAQHRRRYNRTPPTSGVAGATREGT</sequence>
<organism evidence="2">
    <name type="scientific">Brassica cretica</name>
    <name type="common">Mustard</name>
    <dbReference type="NCBI Taxonomy" id="69181"/>
    <lineage>
        <taxon>Eukaryota</taxon>
        <taxon>Viridiplantae</taxon>
        <taxon>Streptophyta</taxon>
        <taxon>Embryophyta</taxon>
        <taxon>Tracheophyta</taxon>
        <taxon>Spermatophyta</taxon>
        <taxon>Magnoliopsida</taxon>
        <taxon>eudicotyledons</taxon>
        <taxon>Gunneridae</taxon>
        <taxon>Pentapetalae</taxon>
        <taxon>rosids</taxon>
        <taxon>malvids</taxon>
        <taxon>Brassicales</taxon>
        <taxon>Brassicaceae</taxon>
        <taxon>Brassiceae</taxon>
        <taxon>Brassica</taxon>
    </lineage>
</organism>
<comment type="caution">
    <text evidence="2">The sequence shown here is derived from an EMBL/GenBank/DDBJ whole genome shotgun (WGS) entry which is preliminary data.</text>
</comment>
<dbReference type="AlphaFoldDB" id="A0A8S9KLA6"/>
<evidence type="ECO:0000256" key="1">
    <source>
        <dbReference type="SAM" id="MobiDB-lite"/>
    </source>
</evidence>
<gene>
    <name evidence="2" type="ORF">F2Q70_00043609</name>
</gene>
<evidence type="ECO:0000313" key="2">
    <source>
        <dbReference type="EMBL" id="KAF2594358.1"/>
    </source>
</evidence>
<protein>
    <submittedName>
        <fullName evidence="2">Uncharacterized protein</fullName>
    </submittedName>
</protein>
<feature type="compositionally biased region" description="Basic residues" evidence="1">
    <location>
        <begin position="84"/>
        <end position="95"/>
    </location>
</feature>
<accession>A0A8S9KLA6</accession>
<name>A0A8S9KLA6_BRACR</name>
<feature type="compositionally biased region" description="Basic and acidic residues" evidence="1">
    <location>
        <begin position="22"/>
        <end position="56"/>
    </location>
</feature>
<reference evidence="2" key="1">
    <citation type="submission" date="2019-12" db="EMBL/GenBank/DDBJ databases">
        <title>Genome sequencing and annotation of Brassica cretica.</title>
        <authorList>
            <person name="Studholme D.J."/>
            <person name="Sarris P.F."/>
        </authorList>
    </citation>
    <scope>NUCLEOTIDE SEQUENCE</scope>
    <source>
        <strain evidence="2">PFS-102/07</strain>
        <tissue evidence="2">Leaf</tissue>
    </source>
</reference>
<proteinExistence type="predicted"/>
<feature type="region of interest" description="Disordered" evidence="1">
    <location>
        <begin position="17"/>
        <end position="111"/>
    </location>
</feature>